<protein>
    <submittedName>
        <fullName evidence="1">Uncharacterized protein</fullName>
    </submittedName>
</protein>
<dbReference type="EMBL" id="CACRXK020021803">
    <property type="protein sequence ID" value="CAB4036218.1"/>
    <property type="molecule type" value="Genomic_DNA"/>
</dbReference>
<feature type="non-terminal residue" evidence="1">
    <location>
        <position position="128"/>
    </location>
</feature>
<sequence>MAMPAQPQSSSQQSQATHAIQARRISSWAAIRPLLISHACFDKIMTPTVVNAIGGHKVLVTPLELFLSCHLLLIYFKKVIAPKFGKTLGHIRGKADLSGLSFKTSNLKLSVVLDATFTSLHLDVQPLQ</sequence>
<dbReference type="AlphaFoldDB" id="A0A6S7JYL3"/>
<gene>
    <name evidence="1" type="ORF">PACLA_8A071176</name>
</gene>
<accession>A0A6S7JYL3</accession>
<dbReference type="Proteomes" id="UP001152795">
    <property type="component" value="Unassembled WGS sequence"/>
</dbReference>
<proteinExistence type="predicted"/>
<evidence type="ECO:0000313" key="2">
    <source>
        <dbReference type="Proteomes" id="UP001152795"/>
    </source>
</evidence>
<evidence type="ECO:0000313" key="1">
    <source>
        <dbReference type="EMBL" id="CAB4036218.1"/>
    </source>
</evidence>
<organism evidence="1 2">
    <name type="scientific">Paramuricea clavata</name>
    <name type="common">Red gorgonian</name>
    <name type="synonym">Violescent sea-whip</name>
    <dbReference type="NCBI Taxonomy" id="317549"/>
    <lineage>
        <taxon>Eukaryota</taxon>
        <taxon>Metazoa</taxon>
        <taxon>Cnidaria</taxon>
        <taxon>Anthozoa</taxon>
        <taxon>Octocorallia</taxon>
        <taxon>Malacalcyonacea</taxon>
        <taxon>Plexauridae</taxon>
        <taxon>Paramuricea</taxon>
    </lineage>
</organism>
<keyword evidence="2" id="KW-1185">Reference proteome</keyword>
<reference evidence="1" key="1">
    <citation type="submission" date="2020-04" db="EMBL/GenBank/DDBJ databases">
        <authorList>
            <person name="Alioto T."/>
            <person name="Alioto T."/>
            <person name="Gomez Garrido J."/>
        </authorList>
    </citation>
    <scope>NUCLEOTIDE SEQUENCE</scope>
    <source>
        <strain evidence="1">A484AB</strain>
    </source>
</reference>
<name>A0A6S7JYL3_PARCT</name>
<comment type="caution">
    <text evidence="1">The sequence shown here is derived from an EMBL/GenBank/DDBJ whole genome shotgun (WGS) entry which is preliminary data.</text>
</comment>